<keyword evidence="15" id="KW-0969">Cilium</keyword>
<keyword evidence="11 12" id="KW-1006">Bacterial flagellum protein export</keyword>
<comment type="subcellular location">
    <subcellularLocation>
        <location evidence="12">Cell membrane</location>
        <topology evidence="12">Multi-pass membrane protein</topology>
    </subcellularLocation>
    <subcellularLocation>
        <location evidence="12">Bacterial flagellum basal body</location>
    </subcellularLocation>
</comment>
<evidence type="ECO:0000256" key="1">
    <source>
        <dbReference type="ARBA" id="ARBA00006257"/>
    </source>
</evidence>
<organism evidence="15 16">
    <name type="scientific">Paractinoplanes bogorensis</name>
    <dbReference type="NCBI Taxonomy" id="1610840"/>
    <lineage>
        <taxon>Bacteria</taxon>
        <taxon>Bacillati</taxon>
        <taxon>Actinomycetota</taxon>
        <taxon>Actinomycetes</taxon>
        <taxon>Micromonosporales</taxon>
        <taxon>Micromonosporaceae</taxon>
        <taxon>Paractinoplanes</taxon>
    </lineage>
</organism>
<dbReference type="PRINTS" id="PR01302">
    <property type="entry name" value="TYPE3IMPPROT"/>
</dbReference>
<reference evidence="15 16" key="1">
    <citation type="submission" date="2021-06" db="EMBL/GenBank/DDBJ databases">
        <title>Actinoplanes lichenicola sp. nov., and Actinoplanes ovalisporus sp. nov., isolated from lichen in Thailand.</title>
        <authorList>
            <person name="Saeng-In P."/>
            <person name="Kanchanasin P."/>
            <person name="Yuki M."/>
            <person name="Kudo T."/>
            <person name="Ohkuma M."/>
            <person name="Phongsopitanun W."/>
            <person name="Tanasupawat S."/>
        </authorList>
    </citation>
    <scope>NUCLEOTIDE SEQUENCE [LARGE SCALE GENOMIC DNA]</scope>
    <source>
        <strain evidence="15 16">NBRC 110975</strain>
    </source>
</reference>
<feature type="transmembrane region" description="Helical" evidence="12">
    <location>
        <begin position="129"/>
        <end position="149"/>
    </location>
</feature>
<dbReference type="Pfam" id="PF00813">
    <property type="entry name" value="FliP"/>
    <property type="match status" value="1"/>
</dbReference>
<evidence type="ECO:0000256" key="3">
    <source>
        <dbReference type="ARBA" id="ARBA00022448"/>
    </source>
</evidence>
<name>A0ABS5YID8_9ACTN</name>
<comment type="similarity">
    <text evidence="1 12">Belongs to the FliP/MopC/SpaP family.</text>
</comment>
<evidence type="ECO:0000256" key="11">
    <source>
        <dbReference type="ARBA" id="ARBA00023225"/>
    </source>
</evidence>
<dbReference type="RefSeq" id="WP_215785085.1">
    <property type="nucleotide sequence ID" value="NZ_JAHKKG010000002.1"/>
</dbReference>
<dbReference type="PANTHER" id="PTHR30587">
    <property type="entry name" value="FLAGELLAR BIOSYNTHETIC PROTEIN FLIP"/>
    <property type="match status" value="1"/>
</dbReference>
<feature type="compositionally biased region" description="Polar residues" evidence="13">
    <location>
        <begin position="64"/>
        <end position="74"/>
    </location>
</feature>
<dbReference type="InterPro" id="IPR005837">
    <property type="entry name" value="FliP"/>
</dbReference>
<comment type="caution">
    <text evidence="15">The sequence shown here is derived from an EMBL/GenBank/DDBJ whole genome shotgun (WGS) entry which is preliminary data.</text>
</comment>
<evidence type="ECO:0000256" key="13">
    <source>
        <dbReference type="SAM" id="MobiDB-lite"/>
    </source>
</evidence>
<dbReference type="Proteomes" id="UP001519654">
    <property type="component" value="Unassembled WGS sequence"/>
</dbReference>
<evidence type="ECO:0000313" key="15">
    <source>
        <dbReference type="EMBL" id="MBU2663112.1"/>
    </source>
</evidence>
<protein>
    <recommendedName>
        <fullName evidence="2 12">Flagellar biosynthetic protein FliP</fullName>
    </recommendedName>
</protein>
<evidence type="ECO:0000256" key="8">
    <source>
        <dbReference type="ARBA" id="ARBA00022989"/>
    </source>
</evidence>
<keyword evidence="10" id="KW-0975">Bacterial flagellum</keyword>
<keyword evidence="8 12" id="KW-1133">Transmembrane helix</keyword>
<evidence type="ECO:0000256" key="14">
    <source>
        <dbReference type="SAM" id="SignalP"/>
    </source>
</evidence>
<evidence type="ECO:0000313" key="16">
    <source>
        <dbReference type="Proteomes" id="UP001519654"/>
    </source>
</evidence>
<accession>A0ABS5YID8</accession>
<dbReference type="PROSITE" id="PS01061">
    <property type="entry name" value="FLIP_2"/>
    <property type="match status" value="1"/>
</dbReference>
<keyword evidence="15" id="KW-0282">Flagellum</keyword>
<evidence type="ECO:0000256" key="7">
    <source>
        <dbReference type="ARBA" id="ARBA00022927"/>
    </source>
</evidence>
<evidence type="ECO:0000256" key="2">
    <source>
        <dbReference type="ARBA" id="ARBA00021714"/>
    </source>
</evidence>
<keyword evidence="3 12" id="KW-0813">Transport</keyword>
<keyword evidence="15" id="KW-0966">Cell projection</keyword>
<keyword evidence="4 12" id="KW-1003">Cell membrane</keyword>
<dbReference type="InterPro" id="IPR005838">
    <property type="entry name" value="T3SS_IM_P"/>
</dbReference>
<dbReference type="NCBIfam" id="NF009438">
    <property type="entry name" value="PRK12797.1"/>
    <property type="match status" value="1"/>
</dbReference>
<feature type="transmembrane region" description="Helical" evidence="12">
    <location>
        <begin position="83"/>
        <end position="109"/>
    </location>
</feature>
<evidence type="ECO:0000256" key="10">
    <source>
        <dbReference type="ARBA" id="ARBA00023143"/>
    </source>
</evidence>
<keyword evidence="5 12" id="KW-0812">Transmembrane</keyword>
<keyword evidence="16" id="KW-1185">Reference proteome</keyword>
<feature type="compositionally biased region" description="Pro residues" evidence="13">
    <location>
        <begin position="50"/>
        <end position="60"/>
    </location>
</feature>
<keyword evidence="14" id="KW-0732">Signal</keyword>
<gene>
    <name evidence="12 15" type="primary">fliP</name>
    <name evidence="15" type="ORF">KOI35_06275</name>
</gene>
<evidence type="ECO:0000256" key="6">
    <source>
        <dbReference type="ARBA" id="ARBA00022795"/>
    </source>
</evidence>
<keyword evidence="7 12" id="KW-0653">Protein transport</keyword>
<keyword evidence="9 12" id="KW-0472">Membrane</keyword>
<comment type="function">
    <text evidence="12">Plays a role in the flagellum-specific transport system.</text>
</comment>
<evidence type="ECO:0000256" key="9">
    <source>
        <dbReference type="ARBA" id="ARBA00023136"/>
    </source>
</evidence>
<dbReference type="NCBIfam" id="TIGR01103">
    <property type="entry name" value="fliP"/>
    <property type="match status" value="1"/>
</dbReference>
<dbReference type="EMBL" id="JAHKKG010000002">
    <property type="protein sequence ID" value="MBU2663112.1"/>
    <property type="molecule type" value="Genomic_DNA"/>
</dbReference>
<evidence type="ECO:0000256" key="4">
    <source>
        <dbReference type="ARBA" id="ARBA00022475"/>
    </source>
</evidence>
<feature type="transmembrane region" description="Helical" evidence="12">
    <location>
        <begin position="264"/>
        <end position="284"/>
    </location>
</feature>
<dbReference type="PANTHER" id="PTHR30587:SF0">
    <property type="entry name" value="FLAGELLAR BIOSYNTHETIC PROTEIN FLIP"/>
    <property type="match status" value="1"/>
</dbReference>
<keyword evidence="6 12" id="KW-1005">Bacterial flagellum biogenesis</keyword>
<evidence type="ECO:0000256" key="12">
    <source>
        <dbReference type="RuleBase" id="RU362069"/>
    </source>
</evidence>
<evidence type="ECO:0000256" key="5">
    <source>
        <dbReference type="ARBA" id="ARBA00022692"/>
    </source>
</evidence>
<feature type="region of interest" description="Disordered" evidence="13">
    <location>
        <begin position="49"/>
        <end position="74"/>
    </location>
</feature>
<sequence>MIKRAFLLLLASFGLAFVLLPGAAQAEPSRTPSAPERAPVVHVVALPERAPAPPSPPARPTRPNINVNINGTNPDGSRPATSMIIMLGLTVLSVAPALLLLCTCFTKIFMVLGITRNALGMTSMPPNQVLAGLAVFISLFIMGPTVSAMNEQGVQPYLKGDKTQSQAFKDGVQPLRDFMWKTTRDDEVALMIKLSGQKPPRNRNDVELTTLVPAFILSELRAAFIIGFVIFIPFLLIDMVVSASLMSLGMMMLPPVTVALPFKLLLFVLVNGWGLILTALVASYK</sequence>
<feature type="signal peptide" evidence="14">
    <location>
        <begin position="1"/>
        <end position="26"/>
    </location>
</feature>
<feature type="chain" id="PRO_5046189518" description="Flagellar biosynthetic protein FliP" evidence="14">
    <location>
        <begin position="27"/>
        <end position="285"/>
    </location>
</feature>
<proteinExistence type="inferred from homology"/>
<dbReference type="PRINTS" id="PR00951">
    <property type="entry name" value="FLGBIOSNFLIP"/>
</dbReference>
<feature type="transmembrane region" description="Helical" evidence="12">
    <location>
        <begin position="222"/>
        <end position="243"/>
    </location>
</feature>